<gene>
    <name evidence="4" type="ORF">CLV46_0151</name>
</gene>
<dbReference type="Pfam" id="PF00583">
    <property type="entry name" value="Acetyltransf_1"/>
    <property type="match status" value="1"/>
</dbReference>
<evidence type="ECO:0000256" key="1">
    <source>
        <dbReference type="ARBA" id="ARBA00022679"/>
    </source>
</evidence>
<sequence length="245" mass="25796">MIDATLARTAHGDAWQVHGLIRTDRGGAVGELPGVRLMASGLPHPAYNNGDVHDVDAVDRDALERWYAERGAPWGVRVPADATWDMGRLLFRKRLMALDARDLVAADVPSGVQLRAATGSDLAAVTAVDAEAFGGEPATDWMAPLVETEPVDVALASVDGRPVGTGYIVRADGWAGPSGLLGGVAVVPDARRRGIAAALSSWLLARAFEGGVGFVVLNPDTDEAARVYARLGFVELDGFDVYVAE</sequence>
<dbReference type="RefSeq" id="WP_100363031.1">
    <property type="nucleotide sequence ID" value="NZ_PGFF01000001.1"/>
</dbReference>
<evidence type="ECO:0000313" key="5">
    <source>
        <dbReference type="Proteomes" id="UP000228758"/>
    </source>
</evidence>
<dbReference type="PROSITE" id="PS51186">
    <property type="entry name" value="GNAT"/>
    <property type="match status" value="1"/>
</dbReference>
<keyword evidence="2" id="KW-0012">Acyltransferase</keyword>
<dbReference type="SUPFAM" id="SSF55729">
    <property type="entry name" value="Acyl-CoA N-acyltransferases (Nat)"/>
    <property type="match status" value="1"/>
</dbReference>
<dbReference type="InterPro" id="IPR016181">
    <property type="entry name" value="Acyl_CoA_acyltransferase"/>
</dbReference>
<protein>
    <submittedName>
        <fullName evidence="4">Putative N-acetyltransferase YhbS</fullName>
    </submittedName>
</protein>
<dbReference type="PANTHER" id="PTHR43877">
    <property type="entry name" value="AMINOALKYLPHOSPHONATE N-ACETYLTRANSFERASE-RELATED-RELATED"/>
    <property type="match status" value="1"/>
</dbReference>
<evidence type="ECO:0000313" key="4">
    <source>
        <dbReference type="EMBL" id="PJJ70629.1"/>
    </source>
</evidence>
<dbReference type="AlphaFoldDB" id="A0A2M9CFG8"/>
<keyword evidence="5" id="KW-1185">Reference proteome</keyword>
<proteinExistence type="predicted"/>
<reference evidence="4 5" key="1">
    <citation type="submission" date="2017-11" db="EMBL/GenBank/DDBJ databases">
        <title>Genomic Encyclopedia of Archaeal and Bacterial Type Strains, Phase II (KMG-II): From Individual Species to Whole Genera.</title>
        <authorList>
            <person name="Goeker M."/>
        </authorList>
    </citation>
    <scope>NUCLEOTIDE SEQUENCE [LARGE SCALE GENOMIC DNA]</scope>
    <source>
        <strain evidence="4 5">DSM 27393</strain>
    </source>
</reference>
<dbReference type="EMBL" id="PGFF01000001">
    <property type="protein sequence ID" value="PJJ70629.1"/>
    <property type="molecule type" value="Genomic_DNA"/>
</dbReference>
<dbReference type="InterPro" id="IPR050832">
    <property type="entry name" value="Bact_Acetyltransf"/>
</dbReference>
<dbReference type="OrthoDB" id="5243104at2"/>
<evidence type="ECO:0000256" key="2">
    <source>
        <dbReference type="ARBA" id="ARBA00023315"/>
    </source>
</evidence>
<dbReference type="InterPro" id="IPR000182">
    <property type="entry name" value="GNAT_dom"/>
</dbReference>
<dbReference type="GO" id="GO:0016747">
    <property type="term" value="F:acyltransferase activity, transferring groups other than amino-acyl groups"/>
    <property type="evidence" value="ECO:0007669"/>
    <property type="project" value="InterPro"/>
</dbReference>
<evidence type="ECO:0000259" key="3">
    <source>
        <dbReference type="PROSITE" id="PS51186"/>
    </source>
</evidence>
<organism evidence="4 5">
    <name type="scientific">Diaminobutyricimonas aerilata</name>
    <dbReference type="NCBI Taxonomy" id="1162967"/>
    <lineage>
        <taxon>Bacteria</taxon>
        <taxon>Bacillati</taxon>
        <taxon>Actinomycetota</taxon>
        <taxon>Actinomycetes</taxon>
        <taxon>Micrococcales</taxon>
        <taxon>Microbacteriaceae</taxon>
        <taxon>Diaminobutyricimonas</taxon>
    </lineage>
</organism>
<keyword evidence="1 4" id="KW-0808">Transferase</keyword>
<dbReference type="Gene3D" id="3.40.630.30">
    <property type="match status" value="1"/>
</dbReference>
<name>A0A2M9CFG8_9MICO</name>
<accession>A0A2M9CFG8</accession>
<feature type="domain" description="N-acetyltransferase" evidence="3">
    <location>
        <begin position="112"/>
        <end position="245"/>
    </location>
</feature>
<dbReference type="CDD" id="cd04301">
    <property type="entry name" value="NAT_SF"/>
    <property type="match status" value="1"/>
</dbReference>
<dbReference type="Proteomes" id="UP000228758">
    <property type="component" value="Unassembled WGS sequence"/>
</dbReference>
<comment type="caution">
    <text evidence="4">The sequence shown here is derived from an EMBL/GenBank/DDBJ whole genome shotgun (WGS) entry which is preliminary data.</text>
</comment>